<proteinExistence type="predicted"/>
<evidence type="ECO:0000313" key="2">
    <source>
        <dbReference type="EMBL" id="GBE87382.1"/>
    </source>
</evidence>
<dbReference type="AlphaFoldDB" id="A0A401GZ01"/>
<dbReference type="RefSeq" id="XP_027618295.1">
    <property type="nucleotide sequence ID" value="XM_027762494.1"/>
</dbReference>
<name>A0A401GZ01_9APHY</name>
<dbReference type="Proteomes" id="UP000287166">
    <property type="component" value="Unassembled WGS sequence"/>
</dbReference>
<reference evidence="2 3" key="1">
    <citation type="journal article" date="2018" name="Sci. Rep.">
        <title>Genome sequence of the cauliflower mushroom Sparassis crispa (Hanabiratake) and its association with beneficial usage.</title>
        <authorList>
            <person name="Kiyama R."/>
            <person name="Furutani Y."/>
            <person name="Kawaguchi K."/>
            <person name="Nakanishi T."/>
        </authorList>
    </citation>
    <scope>NUCLEOTIDE SEQUENCE [LARGE SCALE GENOMIC DNA]</scope>
</reference>
<dbReference type="EMBL" id="BFAD01000011">
    <property type="protein sequence ID" value="GBE87382.1"/>
    <property type="molecule type" value="Genomic_DNA"/>
</dbReference>
<dbReference type="GeneID" id="38784299"/>
<comment type="caution">
    <text evidence="2">The sequence shown here is derived from an EMBL/GenBank/DDBJ whole genome shotgun (WGS) entry which is preliminary data.</text>
</comment>
<protein>
    <submittedName>
        <fullName evidence="2">Uncharacterized protein</fullName>
    </submittedName>
</protein>
<sequence length="50" mass="5680">MVEGPQCHPGDTDLEDNGYRDPMDRLHHHCLLDQRDLQDLNTPVGRKGSP</sequence>
<evidence type="ECO:0000313" key="3">
    <source>
        <dbReference type="Proteomes" id="UP000287166"/>
    </source>
</evidence>
<accession>A0A401GZ01</accession>
<evidence type="ECO:0000256" key="1">
    <source>
        <dbReference type="SAM" id="MobiDB-lite"/>
    </source>
</evidence>
<dbReference type="InParanoid" id="A0A401GZ01"/>
<gene>
    <name evidence="2" type="ORF">SCP_1100570</name>
</gene>
<organism evidence="2 3">
    <name type="scientific">Sparassis crispa</name>
    <dbReference type="NCBI Taxonomy" id="139825"/>
    <lineage>
        <taxon>Eukaryota</taxon>
        <taxon>Fungi</taxon>
        <taxon>Dikarya</taxon>
        <taxon>Basidiomycota</taxon>
        <taxon>Agaricomycotina</taxon>
        <taxon>Agaricomycetes</taxon>
        <taxon>Polyporales</taxon>
        <taxon>Sparassidaceae</taxon>
        <taxon>Sparassis</taxon>
    </lineage>
</organism>
<keyword evidence="3" id="KW-1185">Reference proteome</keyword>
<feature type="region of interest" description="Disordered" evidence="1">
    <location>
        <begin position="1"/>
        <end position="24"/>
    </location>
</feature>